<proteinExistence type="predicted"/>
<dbReference type="GO" id="GO:0016740">
    <property type="term" value="F:transferase activity"/>
    <property type="evidence" value="ECO:0007669"/>
    <property type="project" value="UniProtKB-KW"/>
</dbReference>
<comment type="caution">
    <text evidence="1">The sequence shown here is derived from an EMBL/GenBank/DDBJ whole genome shotgun (WGS) entry which is preliminary data.</text>
</comment>
<dbReference type="SUPFAM" id="SSF53474">
    <property type="entry name" value="alpha/beta-Hydrolases"/>
    <property type="match status" value="1"/>
</dbReference>
<organism evidence="1 2">
    <name type="scientific">Vibrio cidicii</name>
    <dbReference type="NCBI Taxonomy" id="1763883"/>
    <lineage>
        <taxon>Bacteria</taxon>
        <taxon>Pseudomonadati</taxon>
        <taxon>Pseudomonadota</taxon>
        <taxon>Gammaproteobacteria</taxon>
        <taxon>Vibrionales</taxon>
        <taxon>Vibrionaceae</taxon>
        <taxon>Vibrio</taxon>
    </lineage>
</organism>
<dbReference type="Proteomes" id="UP000075349">
    <property type="component" value="Unassembled WGS sequence"/>
</dbReference>
<dbReference type="InterPro" id="IPR029058">
    <property type="entry name" value="AB_hydrolase_fold"/>
</dbReference>
<name>A0A151JD01_9VIBR</name>
<dbReference type="Gene3D" id="3.40.50.1820">
    <property type="entry name" value="alpha/beta hydrolase"/>
    <property type="match status" value="1"/>
</dbReference>
<dbReference type="EMBL" id="LOMK01000002">
    <property type="protein sequence ID" value="KYN23625.1"/>
    <property type="molecule type" value="Genomic_DNA"/>
</dbReference>
<evidence type="ECO:0000313" key="1">
    <source>
        <dbReference type="EMBL" id="KYN23625.1"/>
    </source>
</evidence>
<dbReference type="PANTHER" id="PTHR37946:SF1">
    <property type="entry name" value="SLL1969 PROTEIN"/>
    <property type="match status" value="1"/>
</dbReference>
<accession>A0A151JD01</accession>
<sequence>MKIIILHGLYMHGLVMQPLSHRLRKLGYQTQTLTYNSVKIDEEKVYQTIDQALDPFSPNVLVGHSLGGLMIKHYLASRQPSTACISHVVTIGSPLQGASIAERIKELGFGAMLGNAPKHGLDLHDDRWRWPQKLGSIAGTLPLGARPFLLMDNHTLSDGTVTVEETKIVGMTDHFMAHTSHTGLIYNLFIAKQIDHFIRHSRFIHNENWAKNRHLK</sequence>
<reference evidence="2" key="1">
    <citation type="submission" date="2015-12" db="EMBL/GenBank/DDBJ databases">
        <authorList>
            <person name="Tarr C.L."/>
            <person name="Gladney L.M."/>
        </authorList>
    </citation>
    <scope>NUCLEOTIDE SEQUENCE [LARGE SCALE GENOMIC DNA]</scope>
    <source>
        <strain evidence="2">2756-81</strain>
    </source>
</reference>
<evidence type="ECO:0000313" key="2">
    <source>
        <dbReference type="Proteomes" id="UP000075349"/>
    </source>
</evidence>
<protein>
    <submittedName>
        <fullName evidence="1">Cobinamide adenolsyltransferase</fullName>
    </submittedName>
</protein>
<dbReference type="AlphaFoldDB" id="A0A151JD01"/>
<gene>
    <name evidence="1" type="ORF">AUQ44_16825</name>
</gene>
<keyword evidence="1" id="KW-0808">Transferase</keyword>
<dbReference type="PANTHER" id="PTHR37946">
    <property type="entry name" value="SLL1969 PROTEIN"/>
    <property type="match status" value="1"/>
</dbReference>